<protein>
    <submittedName>
        <fullName evidence="1">Uncharacterized protein</fullName>
    </submittedName>
</protein>
<reference evidence="1 2" key="1">
    <citation type="journal article" date="2019" name="Commun. Biol.">
        <title>The bagworm genome reveals a unique fibroin gene that provides high tensile strength.</title>
        <authorList>
            <person name="Kono N."/>
            <person name="Nakamura H."/>
            <person name="Ohtoshi R."/>
            <person name="Tomita M."/>
            <person name="Numata K."/>
            <person name="Arakawa K."/>
        </authorList>
    </citation>
    <scope>NUCLEOTIDE SEQUENCE [LARGE SCALE GENOMIC DNA]</scope>
</reference>
<keyword evidence="2" id="KW-1185">Reference proteome</keyword>
<organism evidence="1 2">
    <name type="scientific">Eumeta variegata</name>
    <name type="common">Bagworm moth</name>
    <name type="synonym">Eumeta japonica</name>
    <dbReference type="NCBI Taxonomy" id="151549"/>
    <lineage>
        <taxon>Eukaryota</taxon>
        <taxon>Metazoa</taxon>
        <taxon>Ecdysozoa</taxon>
        <taxon>Arthropoda</taxon>
        <taxon>Hexapoda</taxon>
        <taxon>Insecta</taxon>
        <taxon>Pterygota</taxon>
        <taxon>Neoptera</taxon>
        <taxon>Endopterygota</taxon>
        <taxon>Lepidoptera</taxon>
        <taxon>Glossata</taxon>
        <taxon>Ditrysia</taxon>
        <taxon>Tineoidea</taxon>
        <taxon>Psychidae</taxon>
        <taxon>Oiketicinae</taxon>
        <taxon>Eumeta</taxon>
    </lineage>
</organism>
<dbReference type="AlphaFoldDB" id="A0A4C1T7Q9"/>
<proteinExistence type="predicted"/>
<dbReference type="EMBL" id="BGZK01000041">
    <property type="protein sequence ID" value="GBP10549.1"/>
    <property type="molecule type" value="Genomic_DNA"/>
</dbReference>
<accession>A0A4C1T7Q9</accession>
<evidence type="ECO:0000313" key="1">
    <source>
        <dbReference type="EMBL" id="GBP10549.1"/>
    </source>
</evidence>
<sequence length="176" mass="20351">MLYTPSRKIYYNASEHSANFRWESGRSYSAAIILPNELNARFEQVQDSDLRVLRTFDELVKFLEEKCRLFDNIPQDVWNRSSNVGFRVTSDQPMGFSTLSTQLQFRKFEICLPLWRELINLAERYQKWCPFCDTSGHVLTSFGKRARGHPGPETSIMNSIEIEDQLGIPGGSMRSS</sequence>
<gene>
    <name evidence="1" type="ORF">EVAR_76391_1</name>
</gene>
<evidence type="ECO:0000313" key="2">
    <source>
        <dbReference type="Proteomes" id="UP000299102"/>
    </source>
</evidence>
<dbReference type="Proteomes" id="UP000299102">
    <property type="component" value="Unassembled WGS sequence"/>
</dbReference>
<name>A0A4C1T7Q9_EUMVA</name>
<comment type="caution">
    <text evidence="1">The sequence shown here is derived from an EMBL/GenBank/DDBJ whole genome shotgun (WGS) entry which is preliminary data.</text>
</comment>